<feature type="domain" description="Major facilitator superfamily (MFS) profile" evidence="6">
    <location>
        <begin position="66"/>
        <end position="520"/>
    </location>
</feature>
<comment type="subcellular location">
    <subcellularLocation>
        <location evidence="1">Endomembrane system</location>
        <topology evidence="1">Multi-pass membrane protein</topology>
    </subcellularLocation>
</comment>
<name>A0A485P5E1_LYNPA</name>
<dbReference type="GO" id="GO:0022857">
    <property type="term" value="F:transmembrane transporter activity"/>
    <property type="evidence" value="ECO:0007669"/>
    <property type="project" value="InterPro"/>
</dbReference>
<dbReference type="Pfam" id="PF07690">
    <property type="entry name" value="MFS_1"/>
    <property type="match status" value="1"/>
</dbReference>
<keyword evidence="2 5" id="KW-0812">Transmembrane</keyword>
<dbReference type="FunFam" id="1.20.1250.20:FF:000023">
    <property type="entry name" value="Solute carrier family 22 member 6"/>
    <property type="match status" value="1"/>
</dbReference>
<accession>A0A485P5E1</accession>
<feature type="transmembrane region" description="Helical" evidence="5">
    <location>
        <begin position="261"/>
        <end position="280"/>
    </location>
</feature>
<dbReference type="AlphaFoldDB" id="A0A485P5E1"/>
<evidence type="ECO:0000313" key="8">
    <source>
        <dbReference type="Proteomes" id="UP000386466"/>
    </source>
</evidence>
<dbReference type="PROSITE" id="PS50850">
    <property type="entry name" value="MFS"/>
    <property type="match status" value="1"/>
</dbReference>
<sequence>MAFQDLLDQVGVWGRFHTLQVVFYSILNLIVYPHVLLESFTAIVPGHRCWVHILDNDTVSANSTGILNQDALLRISIPLDSNLRPDKCHRFLHLQWGLLHLNGTFPNTNELDTEPCVDGWVYDQSFFLSTIVTEWDLVCESQSLKSVTKFLFMAGMLMGNIIFGHLSDRFGRKLILRWCFLQLAVTDTCAAFAPTFFIYCTLRFLAGFSTMTILTNSVMLIVEWTVPQFQATGIAMTISGACIGQTILGGLAFAIRDWHTLQLVSSVPLFVLFLFSRWLMESARWLIMTNKPEEALKALRKAALWNGRKNVGDTLTIEVLRSSMQEELEAAQKKISLRDIFRMPTLRRRICLMSLVRFSVYMSFYGLILHIQHIGSNVFLSQVLFGLVNIASSYIAVLALNHVGRRICQMIFFFFLGISILITTFLPKEMQTLRLSLSSLGVGVSAAAVVSSSTHGNELIPTIIRATVTGILGIAGYVGAALSPLLMILTVYSPHLPWIMYGIFSILASLIVSLLPETRNQPLPDSIQDVEKERKASRKVKQEDPFMKVTQF</sequence>
<feature type="transmembrane region" description="Helical" evidence="5">
    <location>
        <begin position="498"/>
        <end position="515"/>
    </location>
</feature>
<feature type="transmembrane region" description="Helical" evidence="5">
    <location>
        <begin position="147"/>
        <end position="166"/>
    </location>
</feature>
<evidence type="ECO:0000259" key="6">
    <source>
        <dbReference type="PROSITE" id="PS50850"/>
    </source>
</evidence>
<keyword evidence="8" id="KW-1185">Reference proteome</keyword>
<evidence type="ECO:0000256" key="5">
    <source>
        <dbReference type="SAM" id="Phobius"/>
    </source>
</evidence>
<dbReference type="Proteomes" id="UP000386466">
    <property type="component" value="Unassembled WGS sequence"/>
</dbReference>
<dbReference type="PANTHER" id="PTHR24064">
    <property type="entry name" value="SOLUTE CARRIER FAMILY 22 MEMBER"/>
    <property type="match status" value="1"/>
</dbReference>
<evidence type="ECO:0000256" key="4">
    <source>
        <dbReference type="ARBA" id="ARBA00023136"/>
    </source>
</evidence>
<dbReference type="SUPFAM" id="SSF103473">
    <property type="entry name" value="MFS general substrate transporter"/>
    <property type="match status" value="1"/>
</dbReference>
<evidence type="ECO:0000256" key="2">
    <source>
        <dbReference type="ARBA" id="ARBA00022692"/>
    </source>
</evidence>
<evidence type="ECO:0000313" key="7">
    <source>
        <dbReference type="EMBL" id="VFV41315.1"/>
    </source>
</evidence>
<feature type="transmembrane region" description="Helical" evidence="5">
    <location>
        <begin position="234"/>
        <end position="255"/>
    </location>
</feature>
<dbReference type="InterPro" id="IPR036259">
    <property type="entry name" value="MFS_trans_sf"/>
</dbReference>
<reference evidence="7 8" key="1">
    <citation type="submission" date="2019-01" db="EMBL/GenBank/DDBJ databases">
        <authorList>
            <person name="Alioto T."/>
            <person name="Alioto T."/>
        </authorList>
    </citation>
    <scope>NUCLEOTIDE SEQUENCE [LARGE SCALE GENOMIC DNA]</scope>
</reference>
<dbReference type="Gene3D" id="1.20.1250.20">
    <property type="entry name" value="MFS general substrate transporter like domains"/>
    <property type="match status" value="1"/>
</dbReference>
<feature type="transmembrane region" description="Helical" evidence="5">
    <location>
        <begin position="407"/>
        <end position="426"/>
    </location>
</feature>
<dbReference type="CDD" id="cd17374">
    <property type="entry name" value="MFS_OAT"/>
    <property type="match status" value="1"/>
</dbReference>
<gene>
    <name evidence="7" type="ORF">LYPA_23C007363</name>
</gene>
<feature type="transmembrane region" description="Helical" evidence="5">
    <location>
        <begin position="463"/>
        <end position="492"/>
    </location>
</feature>
<feature type="transmembrane region" description="Helical" evidence="5">
    <location>
        <begin position="350"/>
        <end position="372"/>
    </location>
</feature>
<feature type="transmembrane region" description="Helical" evidence="5">
    <location>
        <begin position="204"/>
        <end position="222"/>
    </location>
</feature>
<keyword evidence="3 5" id="KW-1133">Transmembrane helix</keyword>
<proteinExistence type="predicted"/>
<dbReference type="GO" id="GO:0012505">
    <property type="term" value="C:endomembrane system"/>
    <property type="evidence" value="ECO:0007669"/>
    <property type="project" value="UniProtKB-SubCell"/>
</dbReference>
<dbReference type="EMBL" id="CAAGRJ010030066">
    <property type="protein sequence ID" value="VFV41315.1"/>
    <property type="molecule type" value="Genomic_DNA"/>
</dbReference>
<organism evidence="7 8">
    <name type="scientific">Lynx pardinus</name>
    <name type="common">Iberian lynx</name>
    <name type="synonym">Felis pardina</name>
    <dbReference type="NCBI Taxonomy" id="191816"/>
    <lineage>
        <taxon>Eukaryota</taxon>
        <taxon>Metazoa</taxon>
        <taxon>Chordata</taxon>
        <taxon>Craniata</taxon>
        <taxon>Vertebrata</taxon>
        <taxon>Euteleostomi</taxon>
        <taxon>Mammalia</taxon>
        <taxon>Eutheria</taxon>
        <taxon>Laurasiatheria</taxon>
        <taxon>Carnivora</taxon>
        <taxon>Feliformia</taxon>
        <taxon>Felidae</taxon>
        <taxon>Felinae</taxon>
        <taxon>Lynx</taxon>
    </lineage>
</organism>
<evidence type="ECO:0000256" key="3">
    <source>
        <dbReference type="ARBA" id="ARBA00022989"/>
    </source>
</evidence>
<evidence type="ECO:0000256" key="1">
    <source>
        <dbReference type="ARBA" id="ARBA00004127"/>
    </source>
</evidence>
<dbReference type="InterPro" id="IPR011701">
    <property type="entry name" value="MFS"/>
</dbReference>
<keyword evidence="4 5" id="KW-0472">Membrane</keyword>
<protein>
    <submittedName>
        <fullName evidence="7">Solute carrier family 22 member 9</fullName>
    </submittedName>
</protein>
<dbReference type="InterPro" id="IPR020846">
    <property type="entry name" value="MFS_dom"/>
</dbReference>
<feature type="transmembrane region" description="Helical" evidence="5">
    <location>
        <begin position="178"/>
        <end position="198"/>
    </location>
</feature>
<feature type="transmembrane region" description="Helical" evidence="5">
    <location>
        <begin position="432"/>
        <end position="451"/>
    </location>
</feature>
<feature type="transmembrane region" description="Helical" evidence="5">
    <location>
        <begin position="378"/>
        <end position="400"/>
    </location>
</feature>